<keyword evidence="4 9" id="KW-0812">Transmembrane</keyword>
<feature type="transmembrane region" description="Helical" evidence="9">
    <location>
        <begin position="6"/>
        <end position="23"/>
    </location>
</feature>
<dbReference type="GO" id="GO:0006865">
    <property type="term" value="P:amino acid transport"/>
    <property type="evidence" value="ECO:0007669"/>
    <property type="project" value="UniProtKB-KW"/>
</dbReference>
<evidence type="ECO:0000313" key="10">
    <source>
        <dbReference type="EMBL" id="KWV58221.1"/>
    </source>
</evidence>
<comment type="caution">
    <text evidence="10">The sequence shown here is derived from an EMBL/GenBank/DDBJ whole genome shotgun (WGS) entry which is preliminary data.</text>
</comment>
<evidence type="ECO:0008006" key="12">
    <source>
        <dbReference type="Google" id="ProtNLM"/>
    </source>
</evidence>
<dbReference type="PANTHER" id="PTHR11795:SF445">
    <property type="entry name" value="AMINO ACID ABC TRANSPORTER PERMEASE PROTEIN"/>
    <property type="match status" value="1"/>
</dbReference>
<dbReference type="CDD" id="cd06582">
    <property type="entry name" value="TM_PBP1_LivH_like"/>
    <property type="match status" value="1"/>
</dbReference>
<feature type="transmembrane region" description="Helical" evidence="9">
    <location>
        <begin position="143"/>
        <end position="165"/>
    </location>
</feature>
<accession>A0A120FQA4</accession>
<reference evidence="10 11" key="1">
    <citation type="submission" date="2015-11" db="EMBL/GenBank/DDBJ databases">
        <title>Draft Genome Sequence of the Strain BR 10303 (Bradyrhizobium sp.) isolated from nodules of Centrolobium paraense.</title>
        <authorList>
            <person name="Zelli J.E."/>
            <person name="Simoes-Araujo J.L."/>
            <person name="Barauna A.C."/>
            <person name="Silva K."/>
        </authorList>
    </citation>
    <scope>NUCLEOTIDE SEQUENCE [LARGE SCALE GENOMIC DNA]</scope>
    <source>
        <strain evidence="10 11">BR 10303</strain>
    </source>
</reference>
<dbReference type="Pfam" id="PF02653">
    <property type="entry name" value="BPD_transp_2"/>
    <property type="match status" value="1"/>
</dbReference>
<evidence type="ECO:0000256" key="4">
    <source>
        <dbReference type="ARBA" id="ARBA00022692"/>
    </source>
</evidence>
<dbReference type="OrthoDB" id="8073252at2"/>
<evidence type="ECO:0000256" key="2">
    <source>
        <dbReference type="ARBA" id="ARBA00022448"/>
    </source>
</evidence>
<evidence type="ECO:0000256" key="3">
    <source>
        <dbReference type="ARBA" id="ARBA00022475"/>
    </source>
</evidence>
<dbReference type="EMBL" id="LNCU01000039">
    <property type="protein sequence ID" value="KWV58221.1"/>
    <property type="molecule type" value="Genomic_DNA"/>
</dbReference>
<keyword evidence="7 9" id="KW-0472">Membrane</keyword>
<name>A0A120FQA4_9BRAD</name>
<evidence type="ECO:0000256" key="9">
    <source>
        <dbReference type="SAM" id="Phobius"/>
    </source>
</evidence>
<dbReference type="RefSeq" id="WP_066503958.1">
    <property type="nucleotide sequence ID" value="NZ_LNCU01000039.1"/>
</dbReference>
<keyword evidence="6 9" id="KW-1133">Transmembrane helix</keyword>
<dbReference type="GO" id="GO:0005886">
    <property type="term" value="C:plasma membrane"/>
    <property type="evidence" value="ECO:0007669"/>
    <property type="project" value="UniProtKB-SubCell"/>
</dbReference>
<keyword evidence="5" id="KW-0029">Amino-acid transport</keyword>
<evidence type="ECO:0000256" key="6">
    <source>
        <dbReference type="ARBA" id="ARBA00022989"/>
    </source>
</evidence>
<feature type="transmembrane region" description="Helical" evidence="9">
    <location>
        <begin position="194"/>
        <end position="216"/>
    </location>
</feature>
<evidence type="ECO:0000256" key="1">
    <source>
        <dbReference type="ARBA" id="ARBA00004651"/>
    </source>
</evidence>
<feature type="transmembrane region" description="Helical" evidence="9">
    <location>
        <begin position="259"/>
        <end position="283"/>
    </location>
</feature>
<organism evidence="10 11">
    <name type="scientific">Bradyrhizobium macuxiense</name>
    <dbReference type="NCBI Taxonomy" id="1755647"/>
    <lineage>
        <taxon>Bacteria</taxon>
        <taxon>Pseudomonadati</taxon>
        <taxon>Pseudomonadota</taxon>
        <taxon>Alphaproteobacteria</taxon>
        <taxon>Hyphomicrobiales</taxon>
        <taxon>Nitrobacteraceae</taxon>
        <taxon>Bradyrhizobium</taxon>
    </lineage>
</organism>
<sequence>MITSDILSAILVSGIVLGSGYALMASGLSLVWTTLGIFNFAHGVLMTLGAYIAWTVSDAAGLNFGLGLAIAVSAAIMIGAGILIERVIVRPFYDHRDILLVTVMTTLAAMIFMQKGIQLIWGARLKQLAPIATGNVQIWQTTISAQEALIIVVAPLLLGALWLFLDRSRTGRGIRAVGQNPDAARLIGIDVSRLFIITFALSAVLAGLTGVLLGSIRLLTPEFGSEPLVKALIIVIFGGLGSLGGTVVAAYLMGLLEAALVFFVGIYWAPSMIFLLLILVLLIRPQGLLGKVVR</sequence>
<evidence type="ECO:0000313" key="11">
    <source>
        <dbReference type="Proteomes" id="UP000057737"/>
    </source>
</evidence>
<evidence type="ECO:0000256" key="7">
    <source>
        <dbReference type="ARBA" id="ARBA00023136"/>
    </source>
</evidence>
<protein>
    <recommendedName>
        <fullName evidence="12">Branched-chain amino acid ABC transporter permease</fullName>
    </recommendedName>
</protein>
<feature type="transmembrane region" description="Helical" evidence="9">
    <location>
        <begin position="30"/>
        <end position="54"/>
    </location>
</feature>
<dbReference type="AlphaFoldDB" id="A0A120FQA4"/>
<feature type="transmembrane region" description="Helical" evidence="9">
    <location>
        <begin position="66"/>
        <end position="89"/>
    </location>
</feature>
<gene>
    <name evidence="10" type="ORF">AS156_36085</name>
</gene>
<dbReference type="GO" id="GO:0022857">
    <property type="term" value="F:transmembrane transporter activity"/>
    <property type="evidence" value="ECO:0007669"/>
    <property type="project" value="InterPro"/>
</dbReference>
<evidence type="ECO:0000256" key="8">
    <source>
        <dbReference type="ARBA" id="ARBA00037998"/>
    </source>
</evidence>
<evidence type="ECO:0000256" key="5">
    <source>
        <dbReference type="ARBA" id="ARBA00022970"/>
    </source>
</evidence>
<proteinExistence type="inferred from homology"/>
<keyword evidence="3" id="KW-1003">Cell membrane</keyword>
<keyword evidence="2" id="KW-0813">Transport</keyword>
<dbReference type="Proteomes" id="UP000057737">
    <property type="component" value="Unassembled WGS sequence"/>
</dbReference>
<comment type="subcellular location">
    <subcellularLocation>
        <location evidence="1">Cell membrane</location>
        <topology evidence="1">Multi-pass membrane protein</topology>
    </subcellularLocation>
</comment>
<dbReference type="InterPro" id="IPR001851">
    <property type="entry name" value="ABC_transp_permease"/>
</dbReference>
<feature type="transmembrane region" description="Helical" evidence="9">
    <location>
        <begin position="98"/>
        <end position="123"/>
    </location>
</feature>
<keyword evidence="11" id="KW-1185">Reference proteome</keyword>
<feature type="transmembrane region" description="Helical" evidence="9">
    <location>
        <begin position="228"/>
        <end position="252"/>
    </location>
</feature>
<dbReference type="InterPro" id="IPR052157">
    <property type="entry name" value="BCAA_transport_permease"/>
</dbReference>
<comment type="similarity">
    <text evidence="8">Belongs to the binding-protein-dependent transport system permease family. LivHM subfamily.</text>
</comment>
<dbReference type="PANTHER" id="PTHR11795">
    <property type="entry name" value="BRANCHED-CHAIN AMINO ACID TRANSPORT SYSTEM PERMEASE PROTEIN LIVH"/>
    <property type="match status" value="1"/>
</dbReference>